<evidence type="ECO:0000259" key="1">
    <source>
        <dbReference type="Pfam" id="PF20469"/>
    </source>
</evidence>
<evidence type="ECO:0000313" key="2">
    <source>
        <dbReference type="EMBL" id="MDF0592368.1"/>
    </source>
</evidence>
<protein>
    <recommendedName>
        <fullName evidence="1">OLD protein-like TOPRIM domain-containing protein</fullName>
    </recommendedName>
</protein>
<name>A0ABT5XCC7_9EURY</name>
<feature type="domain" description="OLD protein-like TOPRIM" evidence="1">
    <location>
        <begin position="141"/>
        <end position="200"/>
    </location>
</feature>
<proteinExistence type="predicted"/>
<dbReference type="InterPro" id="IPR034139">
    <property type="entry name" value="TOPRIM_OLD"/>
</dbReference>
<keyword evidence="3" id="KW-1185">Reference proteome</keyword>
<gene>
    <name evidence="2" type="ORF">P0O24_02070</name>
</gene>
<dbReference type="Proteomes" id="UP001215956">
    <property type="component" value="Unassembled WGS sequence"/>
</dbReference>
<reference evidence="2 3" key="1">
    <citation type="submission" date="2023-03" db="EMBL/GenBank/DDBJ databases">
        <title>Whole genome sequencing of Methanotrichaceae archaeon M04Ac.</title>
        <authorList>
            <person name="Khomyakova M.A."/>
            <person name="Merkel A.Y."/>
            <person name="Slobodkin A.I."/>
        </authorList>
    </citation>
    <scope>NUCLEOTIDE SEQUENCE [LARGE SCALE GENOMIC DNA]</scope>
    <source>
        <strain evidence="2 3">M04Ac</strain>
    </source>
</reference>
<organism evidence="2 3">
    <name type="scientific">Candidatus Methanocrinis alkalitolerans</name>
    <dbReference type="NCBI Taxonomy" id="3033395"/>
    <lineage>
        <taxon>Archaea</taxon>
        <taxon>Methanobacteriati</taxon>
        <taxon>Methanobacteriota</taxon>
        <taxon>Stenosarchaea group</taxon>
        <taxon>Methanomicrobia</taxon>
        <taxon>Methanotrichales</taxon>
        <taxon>Methanotrichaceae</taxon>
        <taxon>Methanocrinis</taxon>
    </lineage>
</organism>
<accession>A0ABT5XCC7</accession>
<sequence>MDKRKTTLLDNFDINQLIKTAKTALENGIFNLKEKYNIKDIILEDNYLLVHYIPKVDNKIAIYSDICQIMAFINGFIGEELKVIKVYSIGVEAVIIGQPSRDNIYIVSTIDVVKEIGRGNIVHWLKNSIVNEPISTQKEVLLLVEGPTEISAYPILFKSMGYPMIAHRIHLYPYSEQNLKSVLSMLIYKEIYFYLVCDIDKSMDIIDLDRAGYFKFGGYHILKNGEFEDYVESDTLVQILEKIDPGIGIDAKYIDENRARGKATSKIIDDYYYRFGNEHVFPGKPILGKEIAQFWAKNNIPPEIRSIILNTMNIA</sequence>
<dbReference type="EMBL" id="JARFPL010000004">
    <property type="protein sequence ID" value="MDF0592368.1"/>
    <property type="molecule type" value="Genomic_DNA"/>
</dbReference>
<evidence type="ECO:0000313" key="3">
    <source>
        <dbReference type="Proteomes" id="UP001215956"/>
    </source>
</evidence>
<comment type="caution">
    <text evidence="2">The sequence shown here is derived from an EMBL/GenBank/DDBJ whole genome shotgun (WGS) entry which is preliminary data.</text>
</comment>
<dbReference type="RefSeq" id="WP_316968079.1">
    <property type="nucleotide sequence ID" value="NZ_JARFPL010000004.1"/>
</dbReference>
<dbReference type="Pfam" id="PF20469">
    <property type="entry name" value="OLD-like_TOPRIM"/>
    <property type="match status" value="1"/>
</dbReference>